<accession>A0A382HGY4</accession>
<name>A0A382HGY4_9ZZZZ</name>
<keyword evidence="4" id="KW-0805">Transcription regulation</keyword>
<dbReference type="InterPro" id="IPR037914">
    <property type="entry name" value="SpoVT-AbrB_sf"/>
</dbReference>
<dbReference type="InterPro" id="IPR003444">
    <property type="entry name" value="MraZ"/>
</dbReference>
<evidence type="ECO:0000256" key="5">
    <source>
        <dbReference type="ARBA" id="ARBA00023125"/>
    </source>
</evidence>
<dbReference type="GO" id="GO:2000143">
    <property type="term" value="P:negative regulation of DNA-templated transcription initiation"/>
    <property type="evidence" value="ECO:0007669"/>
    <property type="project" value="TreeGrafter"/>
</dbReference>
<evidence type="ECO:0000256" key="6">
    <source>
        <dbReference type="ARBA" id="ARBA00023163"/>
    </source>
</evidence>
<keyword evidence="6" id="KW-0804">Transcription</keyword>
<dbReference type="PROSITE" id="PS51740">
    <property type="entry name" value="SPOVT_ABRB"/>
    <property type="match status" value="2"/>
</dbReference>
<evidence type="ECO:0000256" key="1">
    <source>
        <dbReference type="ARBA" id="ARBA00013860"/>
    </source>
</evidence>
<feature type="domain" description="SpoVT-AbrB" evidence="7">
    <location>
        <begin position="11"/>
        <end position="57"/>
    </location>
</feature>
<organism evidence="8">
    <name type="scientific">marine metagenome</name>
    <dbReference type="NCBI Taxonomy" id="408172"/>
    <lineage>
        <taxon>unclassified sequences</taxon>
        <taxon>metagenomes</taxon>
        <taxon>ecological metagenomes</taxon>
    </lineage>
</organism>
<reference evidence="8" key="1">
    <citation type="submission" date="2018-05" db="EMBL/GenBank/DDBJ databases">
        <authorList>
            <person name="Lanie J.A."/>
            <person name="Ng W.-L."/>
            <person name="Kazmierczak K.M."/>
            <person name="Andrzejewski T.M."/>
            <person name="Davidsen T.M."/>
            <person name="Wayne K.J."/>
            <person name="Tettelin H."/>
            <person name="Glass J.I."/>
            <person name="Rusch D."/>
            <person name="Podicherti R."/>
            <person name="Tsui H.-C.T."/>
            <person name="Winkler M.E."/>
        </authorList>
    </citation>
    <scope>NUCLEOTIDE SEQUENCE</scope>
</reference>
<evidence type="ECO:0000256" key="3">
    <source>
        <dbReference type="ARBA" id="ARBA00022737"/>
    </source>
</evidence>
<dbReference type="AlphaFoldDB" id="A0A382HGY4"/>
<gene>
    <name evidence="8" type="ORF">METZ01_LOCUS239189</name>
</gene>
<dbReference type="PANTHER" id="PTHR34701:SF1">
    <property type="entry name" value="TRANSCRIPTIONAL REGULATOR MRAZ"/>
    <property type="match status" value="1"/>
</dbReference>
<evidence type="ECO:0000313" key="8">
    <source>
        <dbReference type="EMBL" id="SVB86335.1"/>
    </source>
</evidence>
<keyword evidence="2" id="KW-0963">Cytoplasm</keyword>
<proteinExistence type="inferred from homology"/>
<dbReference type="InterPro" id="IPR007159">
    <property type="entry name" value="SpoVT-AbrB_dom"/>
</dbReference>
<dbReference type="InterPro" id="IPR020603">
    <property type="entry name" value="MraZ_dom"/>
</dbReference>
<dbReference type="GO" id="GO:0003700">
    <property type="term" value="F:DNA-binding transcription factor activity"/>
    <property type="evidence" value="ECO:0007669"/>
    <property type="project" value="InterPro"/>
</dbReference>
<evidence type="ECO:0000259" key="7">
    <source>
        <dbReference type="PROSITE" id="PS51740"/>
    </source>
</evidence>
<sequence>MSHSPNTFTGEYSYTVDPKSRVNIPAKFRQALSPENDNSFAITKGMDQCIWVYPLVEWNKVLTKLREQSSSQVNRAFTREYSRFASTVSYDKQGRILLSTELIDYAKIDRQVTIIGLINKIEIWNPSLLKKFDQQVLSQNKEAFDALAEKIIL</sequence>
<dbReference type="GO" id="GO:0000976">
    <property type="term" value="F:transcription cis-regulatory region binding"/>
    <property type="evidence" value="ECO:0007669"/>
    <property type="project" value="TreeGrafter"/>
</dbReference>
<protein>
    <recommendedName>
        <fullName evidence="1">Transcriptional regulator MraZ</fullName>
    </recommendedName>
</protein>
<evidence type="ECO:0000256" key="4">
    <source>
        <dbReference type="ARBA" id="ARBA00023015"/>
    </source>
</evidence>
<dbReference type="InterPro" id="IPR038619">
    <property type="entry name" value="MraZ_sf"/>
</dbReference>
<dbReference type="InterPro" id="IPR035644">
    <property type="entry name" value="MraZ_C"/>
</dbReference>
<dbReference type="HAMAP" id="MF_01008">
    <property type="entry name" value="MraZ"/>
    <property type="match status" value="1"/>
</dbReference>
<dbReference type="Gene3D" id="3.40.1550.20">
    <property type="entry name" value="Transcriptional regulator MraZ domain"/>
    <property type="match status" value="1"/>
</dbReference>
<dbReference type="PANTHER" id="PTHR34701">
    <property type="entry name" value="TRANSCRIPTIONAL REGULATOR MRAZ"/>
    <property type="match status" value="1"/>
</dbReference>
<evidence type="ECO:0000256" key="2">
    <source>
        <dbReference type="ARBA" id="ARBA00022490"/>
    </source>
</evidence>
<keyword evidence="3" id="KW-0677">Repeat</keyword>
<dbReference type="CDD" id="cd16320">
    <property type="entry name" value="MraZ_N"/>
    <property type="match status" value="1"/>
</dbReference>
<dbReference type="CDD" id="cd16321">
    <property type="entry name" value="MraZ_C"/>
    <property type="match status" value="1"/>
</dbReference>
<feature type="domain" description="SpoVT-AbrB" evidence="7">
    <location>
        <begin position="85"/>
        <end position="128"/>
    </location>
</feature>
<dbReference type="NCBIfam" id="TIGR00242">
    <property type="entry name" value="division/cell wall cluster transcriptional repressor MraZ"/>
    <property type="match status" value="1"/>
</dbReference>
<dbReference type="InterPro" id="IPR035642">
    <property type="entry name" value="MraZ_N"/>
</dbReference>
<dbReference type="Pfam" id="PF02381">
    <property type="entry name" value="MraZ"/>
    <property type="match status" value="2"/>
</dbReference>
<dbReference type="SUPFAM" id="SSF89447">
    <property type="entry name" value="AbrB/MazE/MraZ-like"/>
    <property type="match status" value="1"/>
</dbReference>
<keyword evidence="5" id="KW-0238">DNA-binding</keyword>
<dbReference type="EMBL" id="UINC01061112">
    <property type="protein sequence ID" value="SVB86335.1"/>
    <property type="molecule type" value="Genomic_DNA"/>
</dbReference>